<protein>
    <submittedName>
        <fullName evidence="1">Methyltransferase domain-containing protein</fullName>
    </submittedName>
</protein>
<keyword evidence="1" id="KW-0808">Transferase</keyword>
<dbReference type="STRING" id="758820.SAMN00777080_3176"/>
<name>A0A1W2H7C3_9BACT</name>
<dbReference type="Pfam" id="PF13578">
    <property type="entry name" value="Methyltransf_24"/>
    <property type="match status" value="1"/>
</dbReference>
<dbReference type="Gene3D" id="3.40.50.150">
    <property type="entry name" value="Vaccinia Virus protein VP39"/>
    <property type="match status" value="1"/>
</dbReference>
<organism evidence="1 2">
    <name type="scientific">Aquiflexum balticum DSM 16537</name>
    <dbReference type="NCBI Taxonomy" id="758820"/>
    <lineage>
        <taxon>Bacteria</taxon>
        <taxon>Pseudomonadati</taxon>
        <taxon>Bacteroidota</taxon>
        <taxon>Cytophagia</taxon>
        <taxon>Cytophagales</taxon>
        <taxon>Cyclobacteriaceae</taxon>
        <taxon>Aquiflexum</taxon>
    </lineage>
</organism>
<keyword evidence="1" id="KW-0489">Methyltransferase</keyword>
<dbReference type="GO" id="GO:0032259">
    <property type="term" value="P:methylation"/>
    <property type="evidence" value="ECO:0007669"/>
    <property type="project" value="UniProtKB-KW"/>
</dbReference>
<evidence type="ECO:0000313" key="2">
    <source>
        <dbReference type="Proteomes" id="UP000192333"/>
    </source>
</evidence>
<sequence>MKKHLYPFFAYLKYWFVKEDQFAIQSPFVFDLYNGLLGFIQQSRENDLDLEVLREKLLSDFEILEIDDFGAGSKRLTKPFRKTSSITKYSSSSRKFSQLYQYFVSQTPAEVVFELGTCVGLNTRYLARNVKGKLLTFEGSKALWNKAQENIRPENTEYIFGNLQETLAVAIQQYKLIDFALVDATHTYEATLSYFELILPHIKDSSIICIADIHWSKEMNAVWNKIKVHHDVIISLDFFECGVLLFDKKLTRGHYILHY</sequence>
<evidence type="ECO:0000313" key="1">
    <source>
        <dbReference type="EMBL" id="SMD44552.1"/>
    </source>
</evidence>
<dbReference type="GO" id="GO:0008168">
    <property type="term" value="F:methyltransferase activity"/>
    <property type="evidence" value="ECO:0007669"/>
    <property type="project" value="UniProtKB-KW"/>
</dbReference>
<gene>
    <name evidence="1" type="ORF">SAMN00777080_3176</name>
</gene>
<dbReference type="InterPro" id="IPR029063">
    <property type="entry name" value="SAM-dependent_MTases_sf"/>
</dbReference>
<dbReference type="OrthoDB" id="5464618at2"/>
<dbReference type="Proteomes" id="UP000192333">
    <property type="component" value="Chromosome I"/>
</dbReference>
<reference evidence="2" key="1">
    <citation type="submission" date="2017-04" db="EMBL/GenBank/DDBJ databases">
        <authorList>
            <person name="Varghese N."/>
            <person name="Submissions S."/>
        </authorList>
    </citation>
    <scope>NUCLEOTIDE SEQUENCE [LARGE SCALE GENOMIC DNA]</scope>
    <source>
        <strain evidence="2">DSM 16537</strain>
    </source>
</reference>
<proteinExistence type="predicted"/>
<dbReference type="SUPFAM" id="SSF53335">
    <property type="entry name" value="S-adenosyl-L-methionine-dependent methyltransferases"/>
    <property type="match status" value="1"/>
</dbReference>
<dbReference type="RefSeq" id="WP_084121350.1">
    <property type="nucleotide sequence ID" value="NZ_LT838813.1"/>
</dbReference>
<dbReference type="EMBL" id="LT838813">
    <property type="protein sequence ID" value="SMD44552.1"/>
    <property type="molecule type" value="Genomic_DNA"/>
</dbReference>
<dbReference type="AlphaFoldDB" id="A0A1W2H7C3"/>
<keyword evidence="2" id="KW-1185">Reference proteome</keyword>
<accession>A0A1W2H7C3</accession>